<dbReference type="AlphaFoldDB" id="A0A9W6TJZ3"/>
<sequence length="159" mass="19194">MCNYLTKDGIKCKLSPKKDICHIHWKYSIIDHKRNELRNLNRSIAKANIKTKTLLDEVSHLKEDIVFLQSALKDKDSIISSMKKEYDQYIQIKRFKMKKVRLSKYVHDMTDIYELKTFCRSKVHELTLSEIFGEHDDYWRHYNELRIQRNKLCHEFSPS</sequence>
<feature type="coiled-coil region" evidence="1">
    <location>
        <begin position="30"/>
        <end position="57"/>
    </location>
</feature>
<reference evidence="2" key="1">
    <citation type="submission" date="2023-04" db="EMBL/GenBank/DDBJ databases">
        <title>Phytophthora fragariaefolia NBRC 109709.</title>
        <authorList>
            <person name="Ichikawa N."/>
            <person name="Sato H."/>
            <person name="Tonouchi N."/>
        </authorList>
    </citation>
    <scope>NUCLEOTIDE SEQUENCE</scope>
    <source>
        <strain evidence="2">NBRC 109709</strain>
    </source>
</reference>
<proteinExistence type="predicted"/>
<keyword evidence="3" id="KW-1185">Reference proteome</keyword>
<comment type="caution">
    <text evidence="2">The sequence shown here is derived from an EMBL/GenBank/DDBJ whole genome shotgun (WGS) entry which is preliminary data.</text>
</comment>
<evidence type="ECO:0000313" key="2">
    <source>
        <dbReference type="EMBL" id="GMF15050.1"/>
    </source>
</evidence>
<keyword evidence="1" id="KW-0175">Coiled coil</keyword>
<organism evidence="2 3">
    <name type="scientific">Phytophthora fragariaefolia</name>
    <dbReference type="NCBI Taxonomy" id="1490495"/>
    <lineage>
        <taxon>Eukaryota</taxon>
        <taxon>Sar</taxon>
        <taxon>Stramenopiles</taxon>
        <taxon>Oomycota</taxon>
        <taxon>Peronosporomycetes</taxon>
        <taxon>Peronosporales</taxon>
        <taxon>Peronosporaceae</taxon>
        <taxon>Phytophthora</taxon>
    </lineage>
</organism>
<evidence type="ECO:0000313" key="3">
    <source>
        <dbReference type="Proteomes" id="UP001165121"/>
    </source>
</evidence>
<name>A0A9W6TJZ3_9STRA</name>
<dbReference type="Proteomes" id="UP001165121">
    <property type="component" value="Unassembled WGS sequence"/>
</dbReference>
<accession>A0A9W6TJZ3</accession>
<evidence type="ECO:0000256" key="1">
    <source>
        <dbReference type="SAM" id="Coils"/>
    </source>
</evidence>
<dbReference type="EMBL" id="BSXT01000023">
    <property type="protein sequence ID" value="GMF15050.1"/>
    <property type="molecule type" value="Genomic_DNA"/>
</dbReference>
<protein>
    <submittedName>
        <fullName evidence="2">Unnamed protein product</fullName>
    </submittedName>
</protein>
<dbReference type="OrthoDB" id="146782at2759"/>
<gene>
    <name evidence="2" type="ORF">Pfra01_000027300</name>
</gene>